<dbReference type="OrthoDB" id="2678178at2"/>
<reference evidence="2" key="1">
    <citation type="submission" date="2017-08" db="EMBL/GenBank/DDBJ databases">
        <authorList>
            <person name="Varghese N."/>
            <person name="Submissions S."/>
        </authorList>
    </citation>
    <scope>NUCLEOTIDE SEQUENCE [LARGE SCALE GENOMIC DNA]</scope>
    <source>
        <strain evidence="2">DSM 23173</strain>
    </source>
</reference>
<proteinExistence type="predicted"/>
<dbReference type="RefSeq" id="WP_097042573.1">
    <property type="nucleotide sequence ID" value="NZ_OBQF01000007.1"/>
</dbReference>
<evidence type="ECO:0000313" key="1">
    <source>
        <dbReference type="EMBL" id="SOC44775.1"/>
    </source>
</evidence>
<accession>A0A285US93</accession>
<protein>
    <submittedName>
        <fullName evidence="1">Heat induced stress protein YflT</fullName>
    </submittedName>
</protein>
<name>A0A285US93_9STAP</name>
<dbReference type="EMBL" id="OBQF01000007">
    <property type="protein sequence ID" value="SOC44775.1"/>
    <property type="molecule type" value="Genomic_DNA"/>
</dbReference>
<evidence type="ECO:0000313" key="2">
    <source>
        <dbReference type="Proteomes" id="UP000219412"/>
    </source>
</evidence>
<keyword evidence="2" id="KW-1185">Reference proteome</keyword>
<organism evidence="1 2">
    <name type="scientific">Salinicoccus kekensis</name>
    <dbReference type="NCBI Taxonomy" id="714307"/>
    <lineage>
        <taxon>Bacteria</taxon>
        <taxon>Bacillati</taxon>
        <taxon>Bacillota</taxon>
        <taxon>Bacilli</taxon>
        <taxon>Bacillales</taxon>
        <taxon>Staphylococcaceae</taxon>
        <taxon>Salinicoccus</taxon>
    </lineage>
</organism>
<gene>
    <name evidence="1" type="ORF">SAMN05878391_2466</name>
</gene>
<dbReference type="AlphaFoldDB" id="A0A285US93"/>
<dbReference type="Proteomes" id="UP000219412">
    <property type="component" value="Unassembled WGS sequence"/>
</dbReference>
<sequence>MAKIESFPSQALLIERIEKHLAEGVPEERMTVIANTDLKKVRSEYPGIRNESKDIGPWEKFISIMAVKSREEKELDKLDDLTEHEKYVYRKALEDNQTVLYIGE</sequence>